<dbReference type="AlphaFoldDB" id="A0A1Y5XYR2"/>
<name>A0A1Y5XYR2_KIBAR</name>
<gene>
    <name evidence="2" type="ORF">SAMN05661093_06437</name>
</gene>
<evidence type="ECO:0000313" key="2">
    <source>
        <dbReference type="EMBL" id="SMD20460.1"/>
    </source>
</evidence>
<reference evidence="2 3" key="1">
    <citation type="submission" date="2017-04" db="EMBL/GenBank/DDBJ databases">
        <authorList>
            <person name="Afonso C.L."/>
            <person name="Miller P.J."/>
            <person name="Scott M.A."/>
            <person name="Spackman E."/>
            <person name="Goraichik I."/>
            <person name="Dimitrov K.M."/>
            <person name="Suarez D.L."/>
            <person name="Swayne D.E."/>
        </authorList>
    </citation>
    <scope>NUCLEOTIDE SEQUENCE [LARGE SCALE GENOMIC DNA]</scope>
    <source>
        <strain evidence="2 3">DSM 43828</strain>
    </source>
</reference>
<organism evidence="2 3">
    <name type="scientific">Kibdelosporangium aridum</name>
    <dbReference type="NCBI Taxonomy" id="2030"/>
    <lineage>
        <taxon>Bacteria</taxon>
        <taxon>Bacillati</taxon>
        <taxon>Actinomycetota</taxon>
        <taxon>Actinomycetes</taxon>
        <taxon>Pseudonocardiales</taxon>
        <taxon>Pseudonocardiaceae</taxon>
        <taxon>Kibdelosporangium</taxon>
    </lineage>
</organism>
<evidence type="ECO:0000256" key="1">
    <source>
        <dbReference type="SAM" id="MobiDB-lite"/>
    </source>
</evidence>
<feature type="region of interest" description="Disordered" evidence="1">
    <location>
        <begin position="60"/>
        <end position="122"/>
    </location>
</feature>
<evidence type="ECO:0000313" key="3">
    <source>
        <dbReference type="Proteomes" id="UP000192674"/>
    </source>
</evidence>
<dbReference type="EMBL" id="FWXV01000006">
    <property type="protein sequence ID" value="SMD20460.1"/>
    <property type="molecule type" value="Genomic_DNA"/>
</dbReference>
<keyword evidence="3" id="KW-1185">Reference proteome</keyword>
<proteinExistence type="predicted"/>
<dbReference type="Proteomes" id="UP000192674">
    <property type="component" value="Unassembled WGS sequence"/>
</dbReference>
<accession>A0A1Y5XYR2</accession>
<protein>
    <submittedName>
        <fullName evidence="2">Uncharacterized protein</fullName>
    </submittedName>
</protein>
<sequence>MIRIEWAANCRDAVGRRCSVRVTSIDGMIALTLPHGEIAYFTTAQARQLHTAIRKATNTRKYGKTSGAGIPFPARAGTDAAGRHSGVSSPRVLSVAARHPSRGEAGLARVPGLTASQPQRRD</sequence>